<dbReference type="PANTHER" id="PTHR10218:SF302">
    <property type="entry name" value="GUANINE NUCLEOTIDE-BINDING PROTEIN ALPHA-5 SUBUNIT"/>
    <property type="match status" value="1"/>
</dbReference>
<accession>A0A9P0EAF8</accession>
<dbReference type="Proteomes" id="UP000775872">
    <property type="component" value="Unassembled WGS sequence"/>
</dbReference>
<dbReference type="PROSITE" id="PS51882">
    <property type="entry name" value="G_ALPHA"/>
    <property type="match status" value="1"/>
</dbReference>
<dbReference type="Gene3D" id="3.40.50.300">
    <property type="entry name" value="P-loop containing nucleotide triphosphate hydrolases"/>
    <property type="match status" value="1"/>
</dbReference>
<gene>
    <name evidence="7" type="ORF">CSOL1703_00013739</name>
</gene>
<name>A0A9P0EAF8_9HYPO</name>
<keyword evidence="1 6" id="KW-0479">Metal-binding</keyword>
<reference evidence="7 8" key="2">
    <citation type="submission" date="2021-10" db="EMBL/GenBank/DDBJ databases">
        <authorList>
            <person name="Piombo E."/>
        </authorList>
    </citation>
    <scope>NUCLEOTIDE SEQUENCE [LARGE SCALE GENOMIC DNA]</scope>
</reference>
<proteinExistence type="predicted"/>
<dbReference type="GO" id="GO:0005525">
    <property type="term" value="F:GTP binding"/>
    <property type="evidence" value="ECO:0007669"/>
    <property type="project" value="UniProtKB-KW"/>
</dbReference>
<evidence type="ECO:0000256" key="4">
    <source>
        <dbReference type="ARBA" id="ARBA00023224"/>
    </source>
</evidence>
<dbReference type="SUPFAM" id="SSF52540">
    <property type="entry name" value="P-loop containing nucleoside triphosphate hydrolases"/>
    <property type="match status" value="1"/>
</dbReference>
<dbReference type="GO" id="GO:0046872">
    <property type="term" value="F:metal ion binding"/>
    <property type="evidence" value="ECO:0007669"/>
    <property type="project" value="UniProtKB-KW"/>
</dbReference>
<dbReference type="InterPro" id="IPR001019">
    <property type="entry name" value="Gprotein_alpha_su"/>
</dbReference>
<dbReference type="GO" id="GO:0003924">
    <property type="term" value="F:GTPase activity"/>
    <property type="evidence" value="ECO:0007669"/>
    <property type="project" value="InterPro"/>
</dbReference>
<dbReference type="Gene3D" id="1.10.400.10">
    <property type="entry name" value="GI Alpha 1, domain 2-like"/>
    <property type="match status" value="1"/>
</dbReference>
<dbReference type="OrthoDB" id="5149481at2759"/>
<dbReference type="InterPro" id="IPR011025">
    <property type="entry name" value="GproteinA_insert"/>
</dbReference>
<dbReference type="FunFam" id="3.40.50.300:FF:000720">
    <property type="entry name" value="Guanine nucleotide-binding protein G(k) subunit alpha"/>
    <property type="match status" value="1"/>
</dbReference>
<feature type="binding site" evidence="6">
    <location>
        <position position="151"/>
    </location>
    <ligand>
        <name>Mg(2+)</name>
        <dbReference type="ChEBI" id="CHEBI:18420"/>
    </ligand>
</feature>
<dbReference type="PANTHER" id="PTHR10218">
    <property type="entry name" value="GTP-BINDING PROTEIN ALPHA SUBUNIT"/>
    <property type="match status" value="1"/>
</dbReference>
<evidence type="ECO:0000256" key="6">
    <source>
        <dbReference type="PIRSR" id="PIRSR601019-2"/>
    </source>
</evidence>
<dbReference type="GO" id="GO:0001664">
    <property type="term" value="F:G protein-coupled receptor binding"/>
    <property type="evidence" value="ECO:0007669"/>
    <property type="project" value="TreeGrafter"/>
</dbReference>
<keyword evidence="4" id="KW-0807">Transducer</keyword>
<keyword evidence="3 5" id="KW-0342">GTP-binding</keyword>
<dbReference type="GO" id="GO:0007188">
    <property type="term" value="P:adenylate cyclase-modulating G protein-coupled receptor signaling pathway"/>
    <property type="evidence" value="ECO:0007669"/>
    <property type="project" value="TreeGrafter"/>
</dbReference>
<dbReference type="PRINTS" id="PR00318">
    <property type="entry name" value="GPROTEINA"/>
</dbReference>
<organism evidence="7 8">
    <name type="scientific">Clonostachys solani</name>
    <dbReference type="NCBI Taxonomy" id="160281"/>
    <lineage>
        <taxon>Eukaryota</taxon>
        <taxon>Fungi</taxon>
        <taxon>Dikarya</taxon>
        <taxon>Ascomycota</taxon>
        <taxon>Pezizomycotina</taxon>
        <taxon>Sordariomycetes</taxon>
        <taxon>Hypocreomycetidae</taxon>
        <taxon>Hypocreales</taxon>
        <taxon>Bionectriaceae</taxon>
        <taxon>Clonostachys</taxon>
    </lineage>
</organism>
<comment type="caution">
    <text evidence="7">The sequence shown here is derived from an EMBL/GenBank/DDBJ whole genome shotgun (WGS) entry which is preliminary data.</text>
</comment>
<dbReference type="Pfam" id="PF00503">
    <property type="entry name" value="G-alpha"/>
    <property type="match status" value="1"/>
</dbReference>
<keyword evidence="8" id="KW-1185">Reference proteome</keyword>
<evidence type="ECO:0000256" key="1">
    <source>
        <dbReference type="ARBA" id="ARBA00022723"/>
    </source>
</evidence>
<evidence type="ECO:0000256" key="2">
    <source>
        <dbReference type="ARBA" id="ARBA00022741"/>
    </source>
</evidence>
<evidence type="ECO:0000313" key="8">
    <source>
        <dbReference type="Proteomes" id="UP000775872"/>
    </source>
</evidence>
<dbReference type="InterPro" id="IPR027417">
    <property type="entry name" value="P-loop_NTPase"/>
</dbReference>
<evidence type="ECO:0000256" key="3">
    <source>
        <dbReference type="ARBA" id="ARBA00023134"/>
    </source>
</evidence>
<evidence type="ECO:0000313" key="7">
    <source>
        <dbReference type="EMBL" id="CAH0047721.1"/>
    </source>
</evidence>
<dbReference type="EMBL" id="CABFOC020000031">
    <property type="protein sequence ID" value="CAH0047721.1"/>
    <property type="molecule type" value="Genomic_DNA"/>
</dbReference>
<dbReference type="AlphaFoldDB" id="A0A9P0EAF8"/>
<keyword evidence="2 5" id="KW-0547">Nucleotide-binding</keyword>
<evidence type="ECO:0008006" key="9">
    <source>
        <dbReference type="Google" id="ProtNLM"/>
    </source>
</evidence>
<dbReference type="GO" id="GO:0031683">
    <property type="term" value="F:G-protein beta/gamma-subunit complex binding"/>
    <property type="evidence" value="ECO:0007669"/>
    <property type="project" value="InterPro"/>
</dbReference>
<protein>
    <recommendedName>
        <fullName evidence="9">G-protein alpha subunit</fullName>
    </recommendedName>
</protein>
<feature type="binding site" evidence="5">
    <location>
        <begin position="145"/>
        <end position="151"/>
    </location>
    <ligand>
        <name>GTP</name>
        <dbReference type="ChEBI" id="CHEBI:37565"/>
    </ligand>
</feature>
<sequence length="324" mass="37344">MALAANKILILGASQSGKTTLLKRIQYLIDGEPTEEERAVWADTMRTYLANETMTVLDFMKKNGTFLQYPDINKPHIKTLRNQPRSEIRDVEAAISSLWKDKNFLRGFYWSYRTQPANIKQLAGRIQHLADRGQHRYTPTTQDILQVFVKTTGIYETTMHYNSRPFQICDVGGNKSQRKKWIHAFPNTSVVIFTADATSYSKVLCEDENELRVAEELTLFESIANHRQFTNTRLVLILTHIDKLDNIFVRNPVTDCFPDFTSSSLPGFPGYKEDYLTDLENRFSSRLPDERDRGTFQILRADLIHDGLETVEDILKTLLEDTIP</sequence>
<keyword evidence="6" id="KW-0460">Magnesium</keyword>
<dbReference type="SMART" id="SM00275">
    <property type="entry name" value="G_alpha"/>
    <property type="match status" value="1"/>
</dbReference>
<dbReference type="GO" id="GO:0005737">
    <property type="term" value="C:cytoplasm"/>
    <property type="evidence" value="ECO:0007669"/>
    <property type="project" value="TreeGrafter"/>
</dbReference>
<dbReference type="GO" id="GO:0005834">
    <property type="term" value="C:heterotrimeric G-protein complex"/>
    <property type="evidence" value="ECO:0007669"/>
    <property type="project" value="TreeGrafter"/>
</dbReference>
<evidence type="ECO:0000256" key="5">
    <source>
        <dbReference type="PIRSR" id="PIRSR601019-1"/>
    </source>
</evidence>
<feature type="binding site" evidence="6">
    <location>
        <position position="19"/>
    </location>
    <ligand>
        <name>Mg(2+)</name>
        <dbReference type="ChEBI" id="CHEBI:18420"/>
    </ligand>
</feature>
<reference evidence="8" key="1">
    <citation type="submission" date="2019-06" db="EMBL/GenBank/DDBJ databases">
        <authorList>
            <person name="Broberg M."/>
        </authorList>
    </citation>
    <scope>NUCLEOTIDE SEQUENCE [LARGE SCALE GENOMIC DNA]</scope>
</reference>